<dbReference type="RefSeq" id="WP_099384436.1">
    <property type="nucleotide sequence ID" value="NZ_PEBD01000010.1"/>
</dbReference>
<evidence type="ECO:0000259" key="1">
    <source>
        <dbReference type="PROSITE" id="PS51819"/>
    </source>
</evidence>
<dbReference type="AlphaFoldDB" id="A0A2G3PK49"/>
<dbReference type="SUPFAM" id="SSF54593">
    <property type="entry name" value="Glyoxalase/Bleomycin resistance protein/Dihydroxybiphenyl dioxygenase"/>
    <property type="match status" value="2"/>
</dbReference>
<organism evidence="2 3">
    <name type="scientific">Williamsia marianensis</name>
    <dbReference type="NCBI Taxonomy" id="85044"/>
    <lineage>
        <taxon>Bacteria</taxon>
        <taxon>Bacillati</taxon>
        <taxon>Actinomycetota</taxon>
        <taxon>Actinomycetes</taxon>
        <taxon>Mycobacteriales</taxon>
        <taxon>Nocardiaceae</taxon>
        <taxon>Williamsia</taxon>
    </lineage>
</organism>
<dbReference type="InterPro" id="IPR029068">
    <property type="entry name" value="Glyas_Bleomycin-R_OHBP_Dase"/>
</dbReference>
<reference evidence="2 3" key="1">
    <citation type="submission" date="2017-10" db="EMBL/GenBank/DDBJ databases">
        <title>The draft genome sequence of Williamsia sp. BULT 1.1 isolated from the semi-arid grassland soils from South Africa.</title>
        <authorList>
            <person name="Kabwe M.H."/>
            <person name="Govender N."/>
            <person name="Mutseka Lunga P."/>
            <person name="Vikram S."/>
            <person name="Makhalanyane T.P."/>
        </authorList>
    </citation>
    <scope>NUCLEOTIDE SEQUENCE [LARGE SCALE GENOMIC DNA]</scope>
    <source>
        <strain evidence="2 3">BULT 1.1</strain>
    </source>
</reference>
<protein>
    <recommendedName>
        <fullName evidence="1">VOC domain-containing protein</fullName>
    </recommendedName>
</protein>
<comment type="caution">
    <text evidence="2">The sequence shown here is derived from an EMBL/GenBank/DDBJ whole genome shotgun (WGS) entry which is preliminary data.</text>
</comment>
<evidence type="ECO:0000313" key="2">
    <source>
        <dbReference type="EMBL" id="PHV66174.1"/>
    </source>
</evidence>
<dbReference type="InterPro" id="IPR037523">
    <property type="entry name" value="VOC_core"/>
</dbReference>
<name>A0A2G3PK49_WILMA</name>
<accession>A0A2G3PK49</accession>
<sequence length="283" mass="31531">MLISNLGYITLNVLDLDQAVELFEVSGQLQLNRRTSDSAHLGGAGQHHWIELRSDPSRPEGLLKMAFQIDGETTFDDVEKALAGGGVAFERSQSFRDDLVREAIRFTDMDGTEVEIFDGLAEVAGGEQPKWAHLDRLLHVAVSASDFDAALDFYTNILGFGVSDFIEDTTAFLHGSDGAHHSLVLQRLPDTPRVVNHVCFETKTFDDVMRARAIVRRAGLELRDDLIRHETSGSIGFYFEGLPAGLGIEFCYEHGRVDPKEHRPRTFVRTIRAKDVYEPPAGF</sequence>
<evidence type="ECO:0000313" key="3">
    <source>
        <dbReference type="Proteomes" id="UP000225108"/>
    </source>
</evidence>
<dbReference type="Proteomes" id="UP000225108">
    <property type="component" value="Unassembled WGS sequence"/>
</dbReference>
<dbReference type="EMBL" id="PEBD01000010">
    <property type="protein sequence ID" value="PHV66174.1"/>
    <property type="molecule type" value="Genomic_DNA"/>
</dbReference>
<dbReference type="PROSITE" id="PS51819">
    <property type="entry name" value="VOC"/>
    <property type="match status" value="1"/>
</dbReference>
<dbReference type="InterPro" id="IPR004360">
    <property type="entry name" value="Glyas_Fos-R_dOase_dom"/>
</dbReference>
<dbReference type="Pfam" id="PF00903">
    <property type="entry name" value="Glyoxalase"/>
    <property type="match status" value="1"/>
</dbReference>
<proteinExistence type="predicted"/>
<dbReference type="InterPro" id="IPR051332">
    <property type="entry name" value="Fosfomycin_Res_Enzymes"/>
</dbReference>
<dbReference type="Gene3D" id="3.10.180.10">
    <property type="entry name" value="2,3-Dihydroxybiphenyl 1,2-Dioxygenase, domain 1"/>
    <property type="match status" value="2"/>
</dbReference>
<dbReference type="PANTHER" id="PTHR36113:SF3">
    <property type="entry name" value="SLL5075 PROTEIN"/>
    <property type="match status" value="1"/>
</dbReference>
<dbReference type="PANTHER" id="PTHR36113">
    <property type="entry name" value="LYASE, PUTATIVE-RELATED-RELATED"/>
    <property type="match status" value="1"/>
</dbReference>
<feature type="domain" description="VOC" evidence="1">
    <location>
        <begin position="136"/>
        <end position="253"/>
    </location>
</feature>
<gene>
    <name evidence="2" type="ORF">CSW57_21395</name>
</gene>